<proteinExistence type="inferred from homology"/>
<evidence type="ECO:0000256" key="4">
    <source>
        <dbReference type="ARBA" id="ARBA00023172"/>
    </source>
</evidence>
<dbReference type="InterPro" id="IPR002104">
    <property type="entry name" value="Integrase_catalytic"/>
</dbReference>
<dbReference type="RefSeq" id="WP_063951240.1">
    <property type="nucleotide sequence ID" value="NZ_LXPS01000039.1"/>
</dbReference>
<dbReference type="InterPro" id="IPR011010">
    <property type="entry name" value="DNA_brk_join_enz"/>
</dbReference>
<evidence type="ECO:0000256" key="3">
    <source>
        <dbReference type="ARBA" id="ARBA00023125"/>
    </source>
</evidence>
<dbReference type="PROSITE" id="PS51900">
    <property type="entry name" value="CB"/>
    <property type="match status" value="1"/>
</dbReference>
<evidence type="ECO:0000259" key="6">
    <source>
        <dbReference type="PROSITE" id="PS51898"/>
    </source>
</evidence>
<evidence type="ECO:0000313" key="8">
    <source>
        <dbReference type="EMBL" id="OAE37559.1"/>
    </source>
</evidence>
<evidence type="ECO:0000256" key="5">
    <source>
        <dbReference type="PROSITE-ProRule" id="PRU01248"/>
    </source>
</evidence>
<comment type="similarity">
    <text evidence="1">Belongs to the 'phage' integrase family.</text>
</comment>
<dbReference type="Proteomes" id="UP000077098">
    <property type="component" value="Unassembled WGS sequence"/>
</dbReference>
<dbReference type="InterPro" id="IPR046668">
    <property type="entry name" value="DUF6538"/>
</dbReference>
<evidence type="ECO:0000259" key="7">
    <source>
        <dbReference type="PROSITE" id="PS51900"/>
    </source>
</evidence>
<reference evidence="8 9" key="1">
    <citation type="submission" date="2016-05" db="EMBL/GenBank/DDBJ databases">
        <authorList>
            <person name="Lavstsen T."/>
            <person name="Jespersen J.S."/>
        </authorList>
    </citation>
    <scope>NUCLEOTIDE SEQUENCE [LARGE SCALE GENOMIC DNA]</scope>
    <source>
        <strain evidence="8 9">KCJ1736</strain>
    </source>
</reference>
<evidence type="ECO:0000256" key="1">
    <source>
        <dbReference type="ARBA" id="ARBA00008857"/>
    </source>
</evidence>
<dbReference type="SUPFAM" id="SSF56349">
    <property type="entry name" value="DNA breaking-rejoining enzymes"/>
    <property type="match status" value="1"/>
</dbReference>
<dbReference type="Gene3D" id="1.10.443.10">
    <property type="entry name" value="Intergrase catalytic core"/>
    <property type="match status" value="1"/>
</dbReference>
<feature type="domain" description="Tyr recombinase" evidence="6">
    <location>
        <begin position="268"/>
        <end position="456"/>
    </location>
</feature>
<organism evidence="8 9">
    <name type="scientific">Agrobacterium tumefaciens</name>
    <dbReference type="NCBI Taxonomy" id="358"/>
    <lineage>
        <taxon>Bacteria</taxon>
        <taxon>Pseudomonadati</taxon>
        <taxon>Pseudomonadota</taxon>
        <taxon>Alphaproteobacteria</taxon>
        <taxon>Hyphomicrobiales</taxon>
        <taxon>Rhizobiaceae</taxon>
        <taxon>Rhizobium/Agrobacterium group</taxon>
        <taxon>Agrobacterium</taxon>
        <taxon>Agrobacterium tumefaciens complex</taxon>
    </lineage>
</organism>
<dbReference type="InterPro" id="IPR050808">
    <property type="entry name" value="Phage_Integrase"/>
</dbReference>
<dbReference type="PROSITE" id="PS51898">
    <property type="entry name" value="TYR_RECOMBINASE"/>
    <property type="match status" value="1"/>
</dbReference>
<dbReference type="PANTHER" id="PTHR30629:SF2">
    <property type="entry name" value="PROPHAGE INTEGRASE INTS-RELATED"/>
    <property type="match status" value="1"/>
</dbReference>
<dbReference type="InterPro" id="IPR013762">
    <property type="entry name" value="Integrase-like_cat_sf"/>
</dbReference>
<evidence type="ECO:0008006" key="10">
    <source>
        <dbReference type="Google" id="ProtNLM"/>
    </source>
</evidence>
<dbReference type="GO" id="GO:0006310">
    <property type="term" value="P:DNA recombination"/>
    <property type="evidence" value="ECO:0007669"/>
    <property type="project" value="UniProtKB-KW"/>
</dbReference>
<dbReference type="Pfam" id="PF00589">
    <property type="entry name" value="Phage_integrase"/>
    <property type="match status" value="1"/>
</dbReference>
<dbReference type="GO" id="GO:0003677">
    <property type="term" value="F:DNA binding"/>
    <property type="evidence" value="ECO:0007669"/>
    <property type="project" value="UniProtKB-UniRule"/>
</dbReference>
<dbReference type="Pfam" id="PF20172">
    <property type="entry name" value="DUF6538"/>
    <property type="match status" value="1"/>
</dbReference>
<evidence type="ECO:0000256" key="2">
    <source>
        <dbReference type="ARBA" id="ARBA00022908"/>
    </source>
</evidence>
<dbReference type="PANTHER" id="PTHR30629">
    <property type="entry name" value="PROPHAGE INTEGRASE"/>
    <property type="match status" value="1"/>
</dbReference>
<comment type="caution">
    <text evidence="8">The sequence shown here is derived from an EMBL/GenBank/DDBJ whole genome shotgun (WGS) entry which is preliminary data.</text>
</comment>
<dbReference type="EMBL" id="LXPS01000039">
    <property type="protein sequence ID" value="OAE37559.1"/>
    <property type="molecule type" value="Genomic_DNA"/>
</dbReference>
<dbReference type="InterPro" id="IPR044068">
    <property type="entry name" value="CB"/>
</dbReference>
<evidence type="ECO:0000313" key="9">
    <source>
        <dbReference type="Proteomes" id="UP000077098"/>
    </source>
</evidence>
<dbReference type="AlphaFoldDB" id="A0A176WWN0"/>
<dbReference type="GO" id="GO:0015074">
    <property type="term" value="P:DNA integration"/>
    <property type="evidence" value="ECO:0007669"/>
    <property type="project" value="UniProtKB-KW"/>
</dbReference>
<accession>A0A176WWN0</accession>
<feature type="domain" description="Core-binding (CB)" evidence="7">
    <location>
        <begin position="161"/>
        <end position="244"/>
    </location>
</feature>
<keyword evidence="2" id="KW-0229">DNA integration</keyword>
<protein>
    <recommendedName>
        <fullName evidence="10">Tyr recombinase domain-containing protein</fullName>
    </recommendedName>
</protein>
<name>A0A176WWN0_AGRTU</name>
<sequence length="459" mass="50974">MQYVQKRGKSGWRYRRKVPAHLREILDKTEIVIPLGSSETEAIKNYYRAHAEAERQLAAALKRPTEKQAKSAVLYAEEPTPFELAQSASIKIRSFKLDRNWAGEGDPDGNGSEELARSVIAESIMSKYTVDDEGYPIGVSAQDAALARSLLGGARLPRPNPTLKDAERLYLSEKISGRPNEKKKELETKRALAFITDTLERDPELIALSRQDAREVRDTLLDRVKPSSAERYLNTINAVINHAIKEFELDTVNRFAGLTVTKETAAKDDRLPFSPDQLSKVRKRVLERGNEDLRRIWRILEGTGCRIAEVTGLMVADTVTEGALPHLNLVFHPHRRLKTKGSIRKVPLLGDALKAAREAIAAAGSDKLLFSAYCRDRGPDAASAALMKHVRACVTDKKITVHSLRHLMADRLRASGVSAADRELVLGHSSGKIGDNYGGDDARLKVATDAMKKVFELDR</sequence>
<keyword evidence="4" id="KW-0233">DNA recombination</keyword>
<keyword evidence="3 5" id="KW-0238">DNA-binding</keyword>
<gene>
    <name evidence="8" type="ORF">A7J57_08230</name>
</gene>